<dbReference type="CDD" id="cd05652">
    <property type="entry name" value="M20_ArgE_DapE-like_fungal"/>
    <property type="match status" value="1"/>
</dbReference>
<keyword evidence="5" id="KW-0862">Zinc</keyword>
<keyword evidence="4" id="KW-0378">Hydrolase</keyword>
<feature type="domain" description="Peptidase M20 dimerisation" evidence="7">
    <location>
        <begin position="236"/>
        <end position="339"/>
    </location>
</feature>
<accession>A0AAN9TVN1</accession>
<comment type="similarity">
    <text evidence="2">Belongs to the peptidase M20A family.</text>
</comment>
<evidence type="ECO:0000313" key="8">
    <source>
        <dbReference type="EMBL" id="KAK7727650.1"/>
    </source>
</evidence>
<keyword evidence="3" id="KW-0479">Metal-binding</keyword>
<keyword evidence="9" id="KW-1185">Reference proteome</keyword>
<dbReference type="GO" id="GO:0016787">
    <property type="term" value="F:hydrolase activity"/>
    <property type="evidence" value="ECO:0007669"/>
    <property type="project" value="UniProtKB-KW"/>
</dbReference>
<reference evidence="8 9" key="1">
    <citation type="journal article" date="2023" name="PLoS ONE">
        <title>Cytospora paraplurivora sp. nov. isolated from orchards with fruit tree decline syndrome in Ontario, Canada.</title>
        <authorList>
            <person name="Ilyukhin E."/>
            <person name="Nguyen H.D.T."/>
            <person name="Castle A.J."/>
            <person name="Ellouze W."/>
        </authorList>
    </citation>
    <scope>NUCLEOTIDE SEQUENCE [LARGE SCALE GENOMIC DNA]</scope>
    <source>
        <strain evidence="8 9">FDS-564</strain>
    </source>
</reference>
<dbReference type="InterPro" id="IPR036264">
    <property type="entry name" value="Bact_exopeptidase_dim_dom"/>
</dbReference>
<keyword evidence="6" id="KW-0732">Signal</keyword>
<protein>
    <recommendedName>
        <fullName evidence="7">Peptidase M20 dimerisation domain-containing protein</fullName>
    </recommendedName>
</protein>
<dbReference type="AlphaFoldDB" id="A0AAN9TVN1"/>
<dbReference type="Pfam" id="PF01546">
    <property type="entry name" value="Peptidase_M20"/>
    <property type="match status" value="1"/>
</dbReference>
<organism evidence="8 9">
    <name type="scientific">Cytospora paraplurivora</name>
    <dbReference type="NCBI Taxonomy" id="2898453"/>
    <lineage>
        <taxon>Eukaryota</taxon>
        <taxon>Fungi</taxon>
        <taxon>Dikarya</taxon>
        <taxon>Ascomycota</taxon>
        <taxon>Pezizomycotina</taxon>
        <taxon>Sordariomycetes</taxon>
        <taxon>Sordariomycetidae</taxon>
        <taxon>Diaporthales</taxon>
        <taxon>Cytosporaceae</taxon>
        <taxon>Cytospora</taxon>
    </lineage>
</organism>
<dbReference type="Proteomes" id="UP001320245">
    <property type="component" value="Unassembled WGS sequence"/>
</dbReference>
<comment type="caution">
    <text evidence="8">The sequence shown here is derived from an EMBL/GenBank/DDBJ whole genome shotgun (WGS) entry which is preliminary data.</text>
</comment>
<feature type="signal peptide" evidence="6">
    <location>
        <begin position="1"/>
        <end position="22"/>
    </location>
</feature>
<dbReference type="InterPro" id="IPR050072">
    <property type="entry name" value="Peptidase_M20A"/>
</dbReference>
<dbReference type="InterPro" id="IPR011650">
    <property type="entry name" value="Peptidase_M20_dimer"/>
</dbReference>
<dbReference type="GO" id="GO:0046872">
    <property type="term" value="F:metal ion binding"/>
    <property type="evidence" value="ECO:0007669"/>
    <property type="project" value="UniProtKB-KW"/>
</dbReference>
<proteinExistence type="inferred from homology"/>
<gene>
    <name evidence="8" type="ORF">SLS53_009440</name>
</gene>
<dbReference type="PROSITE" id="PS00758">
    <property type="entry name" value="ARGE_DAPE_CPG2_1"/>
    <property type="match status" value="1"/>
</dbReference>
<dbReference type="InterPro" id="IPR002933">
    <property type="entry name" value="Peptidase_M20"/>
</dbReference>
<sequence>MLSRALLPLFLSCSPAIGSVLAAQGSQEPLGISYPPAPAPAPVKPASEAPSYRNDLIALHRQLVEISSVTGTEHDVGAFLVDYFSSRSWHYEIETLPPRNNTPEGKDRLNVVAWPPSSNSKGDATRLDPKVLVTSHIDVVPPHIPYSISKGKITEDTVIAGRGSVDAKGSVAAQITAVDNLLASGELDPEDVLLLYVVGEERGGDGMTAFSENKPASLNFKAAIFGEPTENKLACGHKGGVLCEVHATGKAGHSGYPWLGKSANEVLMRGVLKVLDTDLGSSEKYGNTTVNVGILEGGVALNVIPAHASASLMCRVALEPEETGHEPVVAKMKELLASVDEEALKLECSGGGGVVPCDCEVDGFETIVANYATDIPHLKGDHARYLYGPGTILVAHGDNEALTVGDLEDAVEGFKKLILHALELQNALEIELPLRVFHHRPLLRHNRINELRRRDIKCRVPHGNPLIRDGHPRRLSNVHLPIGADYSTADLRQLLTLALLDLDTRARLGLEVDRRGGSSDYELDTVVSGQDGELVCADLVGRVTVAYHAVRADDDGADVHLVLPEAEERGSHGIRDECGWDALEDEFERGQPTALVVGPRFGAESVLEKFLGP</sequence>
<evidence type="ECO:0000259" key="7">
    <source>
        <dbReference type="Pfam" id="PF07687"/>
    </source>
</evidence>
<evidence type="ECO:0000256" key="5">
    <source>
        <dbReference type="ARBA" id="ARBA00022833"/>
    </source>
</evidence>
<dbReference type="Pfam" id="PF07687">
    <property type="entry name" value="M20_dimer"/>
    <property type="match status" value="1"/>
</dbReference>
<evidence type="ECO:0000256" key="1">
    <source>
        <dbReference type="ARBA" id="ARBA00001947"/>
    </source>
</evidence>
<dbReference type="Gene3D" id="3.30.70.360">
    <property type="match status" value="1"/>
</dbReference>
<evidence type="ECO:0000256" key="4">
    <source>
        <dbReference type="ARBA" id="ARBA00022801"/>
    </source>
</evidence>
<evidence type="ECO:0000256" key="6">
    <source>
        <dbReference type="SAM" id="SignalP"/>
    </source>
</evidence>
<dbReference type="InterPro" id="IPR001261">
    <property type="entry name" value="ArgE/DapE_CS"/>
</dbReference>
<evidence type="ECO:0000256" key="3">
    <source>
        <dbReference type="ARBA" id="ARBA00022723"/>
    </source>
</evidence>
<feature type="chain" id="PRO_5042815376" description="Peptidase M20 dimerisation domain-containing protein" evidence="6">
    <location>
        <begin position="23"/>
        <end position="613"/>
    </location>
</feature>
<dbReference type="SUPFAM" id="SSF55031">
    <property type="entry name" value="Bacterial exopeptidase dimerisation domain"/>
    <property type="match status" value="1"/>
</dbReference>
<name>A0AAN9TVN1_9PEZI</name>
<evidence type="ECO:0000256" key="2">
    <source>
        <dbReference type="ARBA" id="ARBA00006247"/>
    </source>
</evidence>
<dbReference type="PANTHER" id="PTHR43808:SF30">
    <property type="entry name" value="ACETYLORNITHINE DEACETYLASE"/>
    <property type="match status" value="1"/>
</dbReference>
<dbReference type="Gene3D" id="3.40.630.10">
    <property type="entry name" value="Zn peptidases"/>
    <property type="match status" value="1"/>
</dbReference>
<comment type="cofactor">
    <cofactor evidence="1">
        <name>Zn(2+)</name>
        <dbReference type="ChEBI" id="CHEBI:29105"/>
    </cofactor>
</comment>
<dbReference type="PANTHER" id="PTHR43808">
    <property type="entry name" value="ACETYLORNITHINE DEACETYLASE"/>
    <property type="match status" value="1"/>
</dbReference>
<dbReference type="SUPFAM" id="SSF53187">
    <property type="entry name" value="Zn-dependent exopeptidases"/>
    <property type="match status" value="1"/>
</dbReference>
<dbReference type="EMBL" id="JAJSPL020000121">
    <property type="protein sequence ID" value="KAK7727650.1"/>
    <property type="molecule type" value="Genomic_DNA"/>
</dbReference>
<evidence type="ECO:0000313" key="9">
    <source>
        <dbReference type="Proteomes" id="UP001320245"/>
    </source>
</evidence>